<dbReference type="EMBL" id="KI913120">
    <property type="protein sequence ID" value="ETV83532.1"/>
    <property type="molecule type" value="Genomic_DNA"/>
</dbReference>
<accession>W4GV22</accession>
<dbReference type="RefSeq" id="XP_009826962.1">
    <property type="nucleotide sequence ID" value="XM_009828660.1"/>
</dbReference>
<dbReference type="VEuPathDB" id="FungiDB:H257_04243"/>
<dbReference type="AlphaFoldDB" id="W4GV22"/>
<dbReference type="OrthoDB" id="59888at2759"/>
<protein>
    <submittedName>
        <fullName evidence="1">Uncharacterized protein</fullName>
    </submittedName>
</protein>
<proteinExistence type="predicted"/>
<sequence length="420" mass="47176">MELETFLVSQPWLAVDNNLPTGKHEAMEQLETMHGMFLVNDHSFCSFAPTHGDQTQFDCAFFLRHTSSSSTKRDANGVMVNPTTASLYMRIQDTLYWVDHAHITRPPVVASSQPAMPVHTVFELGSIRFRVWMDQALSRDDQLTRLKNVVSSLRQHLRLPSTPPPSLQPSHARLLPRESPYQVFQRHWEHDANCDGKLSAFIELCDTHGIDARATPAQIPTPDAIAAMWQCKLVHGDLDTLLTAFGLGFSTRCDAHDNCFLLSSTTTTTTTQSQSLTRPTQCTTLLWELWERYLDANDLYCSLLVFASLKYNCFRPLSEEGDHAGSAIEPRVHLLTSAMVCPALRSEWSSHAAHIRSTLESMQSKLVHELFPATLHPPRTDADVQAACARLNAIKQAKKNALRDEFAVVLLPTSRRPIHL</sequence>
<organism evidence="1">
    <name type="scientific">Aphanomyces astaci</name>
    <name type="common">Crayfish plague agent</name>
    <dbReference type="NCBI Taxonomy" id="112090"/>
    <lineage>
        <taxon>Eukaryota</taxon>
        <taxon>Sar</taxon>
        <taxon>Stramenopiles</taxon>
        <taxon>Oomycota</taxon>
        <taxon>Saprolegniomycetes</taxon>
        <taxon>Saprolegniales</taxon>
        <taxon>Verrucalvaceae</taxon>
        <taxon>Aphanomyces</taxon>
    </lineage>
</organism>
<evidence type="ECO:0000313" key="1">
    <source>
        <dbReference type="EMBL" id="ETV83532.1"/>
    </source>
</evidence>
<name>W4GV22_APHAT</name>
<reference evidence="1" key="1">
    <citation type="submission" date="2013-12" db="EMBL/GenBank/DDBJ databases">
        <title>The Genome Sequence of Aphanomyces astaci APO3.</title>
        <authorList>
            <consortium name="The Broad Institute Genomics Platform"/>
            <person name="Russ C."/>
            <person name="Tyler B."/>
            <person name="van West P."/>
            <person name="Dieguez-Uribeondo J."/>
            <person name="Young S.K."/>
            <person name="Zeng Q."/>
            <person name="Gargeya S."/>
            <person name="Fitzgerald M."/>
            <person name="Abouelleil A."/>
            <person name="Alvarado L."/>
            <person name="Chapman S.B."/>
            <person name="Gainer-Dewar J."/>
            <person name="Goldberg J."/>
            <person name="Griggs A."/>
            <person name="Gujja S."/>
            <person name="Hansen M."/>
            <person name="Howarth C."/>
            <person name="Imamovic A."/>
            <person name="Ireland A."/>
            <person name="Larimer J."/>
            <person name="McCowan C."/>
            <person name="Murphy C."/>
            <person name="Pearson M."/>
            <person name="Poon T.W."/>
            <person name="Priest M."/>
            <person name="Roberts A."/>
            <person name="Saif S."/>
            <person name="Shea T."/>
            <person name="Sykes S."/>
            <person name="Wortman J."/>
            <person name="Nusbaum C."/>
            <person name="Birren B."/>
        </authorList>
    </citation>
    <scope>NUCLEOTIDE SEQUENCE [LARGE SCALE GENOMIC DNA]</scope>
    <source>
        <strain evidence="1">APO3</strain>
    </source>
</reference>
<dbReference type="GeneID" id="20806239"/>
<gene>
    <name evidence="1" type="ORF">H257_04243</name>
</gene>